<evidence type="ECO:0000313" key="6">
    <source>
        <dbReference type="Proteomes" id="UP001055167"/>
    </source>
</evidence>
<protein>
    <submittedName>
        <fullName evidence="5">D-inositol-3-phosphate glycosyltransferase</fullName>
    </submittedName>
</protein>
<evidence type="ECO:0000256" key="3">
    <source>
        <dbReference type="ARBA" id="ARBA00022679"/>
    </source>
</evidence>
<dbReference type="SUPFAM" id="SSF53756">
    <property type="entry name" value="UDP-Glycosyltransferase/glycogen phosphorylase"/>
    <property type="match status" value="1"/>
</dbReference>
<keyword evidence="6" id="KW-1185">Reference proteome</keyword>
<evidence type="ECO:0000313" key="5">
    <source>
        <dbReference type="EMBL" id="GJD47484.1"/>
    </source>
</evidence>
<reference evidence="5" key="1">
    <citation type="journal article" date="2021" name="Front. Microbiol.">
        <title>Comprehensive Comparative Genomics and Phenotyping of Methylobacterium Species.</title>
        <authorList>
            <person name="Alessa O."/>
            <person name="Ogura Y."/>
            <person name="Fujitani Y."/>
            <person name="Takami H."/>
            <person name="Hayashi T."/>
            <person name="Sahin N."/>
            <person name="Tani A."/>
        </authorList>
    </citation>
    <scope>NUCLEOTIDE SEQUENCE</scope>
    <source>
        <strain evidence="5">KCTC 52305</strain>
    </source>
</reference>
<feature type="domain" description="Glycosyltransferase subfamily 4-like N-terminal" evidence="4">
    <location>
        <begin position="74"/>
        <end position="181"/>
    </location>
</feature>
<proteinExistence type="inferred from homology"/>
<dbReference type="EMBL" id="BPQH01000001">
    <property type="protein sequence ID" value="GJD47484.1"/>
    <property type="molecule type" value="Genomic_DNA"/>
</dbReference>
<name>A0ABQ4QR45_9HYPH</name>
<dbReference type="Proteomes" id="UP001055167">
    <property type="component" value="Unassembled WGS sequence"/>
</dbReference>
<organism evidence="5 6">
    <name type="scientific">Methylobacterium crusticola</name>
    <dbReference type="NCBI Taxonomy" id="1697972"/>
    <lineage>
        <taxon>Bacteria</taxon>
        <taxon>Pseudomonadati</taxon>
        <taxon>Pseudomonadota</taxon>
        <taxon>Alphaproteobacteria</taxon>
        <taxon>Hyphomicrobiales</taxon>
        <taxon>Methylobacteriaceae</taxon>
        <taxon>Methylobacterium</taxon>
    </lineage>
</organism>
<comment type="caution">
    <text evidence="5">The sequence shown here is derived from an EMBL/GenBank/DDBJ whole genome shotgun (WGS) entry which is preliminary data.</text>
</comment>
<comment type="similarity">
    <text evidence="1">Belongs to the glycosyltransferase group 1 family. Glycosyltransferase 4 subfamily.</text>
</comment>
<dbReference type="PANTHER" id="PTHR12526">
    <property type="entry name" value="GLYCOSYLTRANSFERASE"/>
    <property type="match status" value="1"/>
</dbReference>
<evidence type="ECO:0000256" key="2">
    <source>
        <dbReference type="ARBA" id="ARBA00022676"/>
    </source>
</evidence>
<dbReference type="Pfam" id="PF13692">
    <property type="entry name" value="Glyco_trans_1_4"/>
    <property type="match status" value="1"/>
</dbReference>
<dbReference type="InterPro" id="IPR028098">
    <property type="entry name" value="Glyco_trans_4-like_N"/>
</dbReference>
<reference evidence="5" key="2">
    <citation type="submission" date="2021-08" db="EMBL/GenBank/DDBJ databases">
        <authorList>
            <person name="Tani A."/>
            <person name="Ola A."/>
            <person name="Ogura Y."/>
            <person name="Katsura K."/>
            <person name="Hayashi T."/>
        </authorList>
    </citation>
    <scope>NUCLEOTIDE SEQUENCE</scope>
    <source>
        <strain evidence="5">KCTC 52305</strain>
    </source>
</reference>
<dbReference type="Pfam" id="PF13439">
    <property type="entry name" value="Glyco_transf_4"/>
    <property type="match status" value="1"/>
</dbReference>
<keyword evidence="3" id="KW-0808">Transferase</keyword>
<dbReference type="Gene3D" id="3.40.50.2000">
    <property type="entry name" value="Glycogen Phosphorylase B"/>
    <property type="match status" value="2"/>
</dbReference>
<keyword evidence="2" id="KW-0328">Glycosyltransferase</keyword>
<sequence>MTIHAGAPPAAGTHPRPLRVLCVTPTGPEGRGGIDRLYRYLRGAGRLGAGDGLETRYLASRGPAEGRRWMAEFPVRAAGFALALARFRPDVVHLNFATGGSLPRKWALARLARAFGHPVVIHFHGQFPLEGIAARDAAGRLFVALCRLADRVVALGEVSRGRFIEAAGVRPERVRVVPNGIADFARDLALPKVAGQGPVRLLLAGEVGERKGVPVLIAALARLPPEAQWTCTVAGNGEVERCRRLAAEAGLSGRVAFTGWTPPEEVHRLMREADIVVLPSLAENMPLSLIEGACAGAALVATPIAETRAIVRDGENGLIVTRDPAAVADALAGLIGDRARLGAMQAASRRHYEESFTLDALADRLAALYREVAGRP</sequence>
<accession>A0ABQ4QR45</accession>
<evidence type="ECO:0000259" key="4">
    <source>
        <dbReference type="Pfam" id="PF13439"/>
    </source>
</evidence>
<evidence type="ECO:0000256" key="1">
    <source>
        <dbReference type="ARBA" id="ARBA00009481"/>
    </source>
</evidence>
<gene>
    <name evidence="5" type="primary">mshA_3</name>
    <name evidence="5" type="ORF">OPKNFCMD_0192</name>
</gene>
<dbReference type="CDD" id="cd03801">
    <property type="entry name" value="GT4_PimA-like"/>
    <property type="match status" value="1"/>
</dbReference>
<dbReference type="RefSeq" id="WP_128561949.1">
    <property type="nucleotide sequence ID" value="NZ_BPQH01000001.1"/>
</dbReference>
<dbReference type="PANTHER" id="PTHR12526:SF640">
    <property type="entry name" value="COLANIC ACID BIOSYNTHESIS GLYCOSYLTRANSFERASE WCAL-RELATED"/>
    <property type="match status" value="1"/>
</dbReference>